<organism evidence="2 3">
    <name type="scientific">Pleuronectes platessa</name>
    <name type="common">European plaice</name>
    <dbReference type="NCBI Taxonomy" id="8262"/>
    <lineage>
        <taxon>Eukaryota</taxon>
        <taxon>Metazoa</taxon>
        <taxon>Chordata</taxon>
        <taxon>Craniata</taxon>
        <taxon>Vertebrata</taxon>
        <taxon>Euteleostomi</taxon>
        <taxon>Actinopterygii</taxon>
        <taxon>Neopterygii</taxon>
        <taxon>Teleostei</taxon>
        <taxon>Neoteleostei</taxon>
        <taxon>Acanthomorphata</taxon>
        <taxon>Carangaria</taxon>
        <taxon>Pleuronectiformes</taxon>
        <taxon>Pleuronectoidei</taxon>
        <taxon>Pleuronectidae</taxon>
        <taxon>Pleuronectes</taxon>
    </lineage>
</organism>
<name>A0A9N7YFG4_PLEPL</name>
<dbReference type="Proteomes" id="UP001153269">
    <property type="component" value="Unassembled WGS sequence"/>
</dbReference>
<protein>
    <submittedName>
        <fullName evidence="2">Uncharacterized protein</fullName>
    </submittedName>
</protein>
<evidence type="ECO:0000313" key="2">
    <source>
        <dbReference type="EMBL" id="CAB1423753.1"/>
    </source>
</evidence>
<dbReference type="AlphaFoldDB" id="A0A9N7YFG4"/>
<comment type="caution">
    <text evidence="2">The sequence shown here is derived from an EMBL/GenBank/DDBJ whole genome shotgun (WGS) entry which is preliminary data.</text>
</comment>
<feature type="region of interest" description="Disordered" evidence="1">
    <location>
        <begin position="64"/>
        <end position="103"/>
    </location>
</feature>
<proteinExistence type="predicted"/>
<evidence type="ECO:0000313" key="3">
    <source>
        <dbReference type="Proteomes" id="UP001153269"/>
    </source>
</evidence>
<dbReference type="EMBL" id="CADEAL010000677">
    <property type="protein sequence ID" value="CAB1423753.1"/>
    <property type="molecule type" value="Genomic_DNA"/>
</dbReference>
<evidence type="ECO:0000256" key="1">
    <source>
        <dbReference type="SAM" id="MobiDB-lite"/>
    </source>
</evidence>
<reference evidence="2" key="1">
    <citation type="submission" date="2020-03" db="EMBL/GenBank/DDBJ databases">
        <authorList>
            <person name="Weist P."/>
        </authorList>
    </citation>
    <scope>NUCLEOTIDE SEQUENCE</scope>
</reference>
<sequence>MGCDLSTAQEEEEEGGGVRMRGRFSSPHAGGASEAESCRSASGEGGRKDGVCACGFTFPPKPRSCSHLHAPSGSPQHLEPAQLAPQHGLERRPRTGLSTLCTSGGLMERETDLCVSRRHPDKDAD</sequence>
<gene>
    <name evidence="2" type="ORF">PLEPLA_LOCUS11674</name>
</gene>
<keyword evidence="3" id="KW-1185">Reference proteome</keyword>
<feature type="region of interest" description="Disordered" evidence="1">
    <location>
        <begin position="1"/>
        <end position="47"/>
    </location>
</feature>
<accession>A0A9N7YFG4</accession>